<evidence type="ECO:0000256" key="1">
    <source>
        <dbReference type="ARBA" id="ARBA00023004"/>
    </source>
</evidence>
<accession>X0TGQ0</accession>
<sequence length="79" mass="8346">MLIPVDQLRPGESGTVRSVEGGRGMLQRLEAMGVRPGKVVVKVSGLFMGGPVTVTVDGRQVAMGRGIAARVLVETQRTE</sequence>
<dbReference type="InterPro" id="IPR053184">
    <property type="entry name" value="FeoA-like"/>
</dbReference>
<name>X0TGQ0_9ZZZZ</name>
<protein>
    <recommendedName>
        <fullName evidence="2">Ferrous iron transporter FeoA-like domain-containing protein</fullName>
    </recommendedName>
</protein>
<organism evidence="3">
    <name type="scientific">marine sediment metagenome</name>
    <dbReference type="NCBI Taxonomy" id="412755"/>
    <lineage>
        <taxon>unclassified sequences</taxon>
        <taxon>metagenomes</taxon>
        <taxon>ecological metagenomes</taxon>
    </lineage>
</organism>
<dbReference type="InterPro" id="IPR008988">
    <property type="entry name" value="Transcriptional_repressor_C"/>
</dbReference>
<dbReference type="SUPFAM" id="SSF50037">
    <property type="entry name" value="C-terminal domain of transcriptional repressors"/>
    <property type="match status" value="1"/>
</dbReference>
<comment type="caution">
    <text evidence="3">The sequence shown here is derived from an EMBL/GenBank/DDBJ whole genome shotgun (WGS) entry which is preliminary data.</text>
</comment>
<dbReference type="AlphaFoldDB" id="X0TGQ0"/>
<dbReference type="SMART" id="SM00899">
    <property type="entry name" value="FeoA"/>
    <property type="match status" value="1"/>
</dbReference>
<dbReference type="GO" id="GO:0046914">
    <property type="term" value="F:transition metal ion binding"/>
    <property type="evidence" value="ECO:0007669"/>
    <property type="project" value="InterPro"/>
</dbReference>
<dbReference type="PANTHER" id="PTHR43151">
    <property type="entry name" value="FEOA FAMILY PROTEIN"/>
    <property type="match status" value="1"/>
</dbReference>
<dbReference type="Pfam" id="PF04023">
    <property type="entry name" value="FeoA"/>
    <property type="match status" value="1"/>
</dbReference>
<evidence type="ECO:0000259" key="2">
    <source>
        <dbReference type="SMART" id="SM00899"/>
    </source>
</evidence>
<reference evidence="3" key="1">
    <citation type="journal article" date="2014" name="Front. Microbiol.">
        <title>High frequency of phylogenetically diverse reductive dehalogenase-homologous genes in deep subseafloor sedimentary metagenomes.</title>
        <authorList>
            <person name="Kawai M."/>
            <person name="Futagami T."/>
            <person name="Toyoda A."/>
            <person name="Takaki Y."/>
            <person name="Nishi S."/>
            <person name="Hori S."/>
            <person name="Arai W."/>
            <person name="Tsubouchi T."/>
            <person name="Morono Y."/>
            <person name="Uchiyama I."/>
            <person name="Ito T."/>
            <person name="Fujiyama A."/>
            <person name="Inagaki F."/>
            <person name="Takami H."/>
        </authorList>
    </citation>
    <scope>NUCLEOTIDE SEQUENCE</scope>
    <source>
        <strain evidence="3">Expedition CK06-06</strain>
    </source>
</reference>
<dbReference type="Gene3D" id="2.30.30.90">
    <property type="match status" value="1"/>
</dbReference>
<keyword evidence="1" id="KW-0408">Iron</keyword>
<dbReference type="PANTHER" id="PTHR43151:SF1">
    <property type="entry name" value="SSR2333 PROTEIN"/>
    <property type="match status" value="1"/>
</dbReference>
<gene>
    <name evidence="3" type="ORF">S01H1_25804</name>
</gene>
<feature type="domain" description="Ferrous iron transporter FeoA-like" evidence="2">
    <location>
        <begin position="3"/>
        <end position="75"/>
    </location>
</feature>
<dbReference type="InterPro" id="IPR007167">
    <property type="entry name" value="Fe-transptr_FeoA-like"/>
</dbReference>
<evidence type="ECO:0000313" key="3">
    <source>
        <dbReference type="EMBL" id="GAF92399.1"/>
    </source>
</evidence>
<proteinExistence type="predicted"/>
<dbReference type="InterPro" id="IPR038157">
    <property type="entry name" value="FeoA_core_dom"/>
</dbReference>
<dbReference type="EMBL" id="BARS01015611">
    <property type="protein sequence ID" value="GAF92399.1"/>
    <property type="molecule type" value="Genomic_DNA"/>
</dbReference>